<gene>
    <name evidence="2" type="ORF">Aory04_000882500</name>
</gene>
<proteinExistence type="predicted"/>
<accession>A0AAN5BUF0</accession>
<name>A0AAN5BUF0_ASPOZ</name>
<dbReference type="Proteomes" id="UP001165205">
    <property type="component" value="Unassembled WGS sequence"/>
</dbReference>
<dbReference type="AlphaFoldDB" id="A0AAN5BUF0"/>
<feature type="region of interest" description="Disordered" evidence="1">
    <location>
        <begin position="90"/>
        <end position="114"/>
    </location>
</feature>
<feature type="compositionally biased region" description="Basic and acidic residues" evidence="1">
    <location>
        <begin position="51"/>
        <end position="64"/>
    </location>
</feature>
<feature type="region of interest" description="Disordered" evidence="1">
    <location>
        <begin position="46"/>
        <end position="77"/>
    </location>
</feature>
<comment type="caution">
    <text evidence="2">The sequence shown here is derived from an EMBL/GenBank/DDBJ whole genome shotgun (WGS) entry which is preliminary data.</text>
</comment>
<evidence type="ECO:0000313" key="3">
    <source>
        <dbReference type="Proteomes" id="UP001165205"/>
    </source>
</evidence>
<feature type="compositionally biased region" description="Acidic residues" evidence="1">
    <location>
        <begin position="91"/>
        <end position="114"/>
    </location>
</feature>
<dbReference type="EMBL" id="BSYA01000114">
    <property type="protein sequence ID" value="GMG33269.1"/>
    <property type="molecule type" value="Genomic_DNA"/>
</dbReference>
<reference evidence="2" key="1">
    <citation type="submission" date="2023-04" db="EMBL/GenBank/DDBJ databases">
        <title>Aspergillus oryzae NBRC 4228.</title>
        <authorList>
            <person name="Ichikawa N."/>
            <person name="Sato H."/>
            <person name="Tonouchi N."/>
        </authorList>
    </citation>
    <scope>NUCLEOTIDE SEQUENCE</scope>
    <source>
        <strain evidence="2">NBRC 4228</strain>
    </source>
</reference>
<sequence>MIVVKIGSSRVLANGEIRANGNAHRTKIILIKGNIRITLRRGSIATSTGDLESREQPPDDRETGADQTDGWLNMSPESRLVDGVGGVVWFDPEEDDDTVDTGEADEATDSEDAVQGEFILPCALEAPDHGDREEEDHEVHEDVEALVDDEELVLVEAVAVDALVPVAS</sequence>
<protein>
    <submittedName>
        <fullName evidence="2">Unnamed protein product</fullName>
    </submittedName>
</protein>
<organism evidence="2 3">
    <name type="scientific">Aspergillus oryzae</name>
    <name type="common">Yellow koji mold</name>
    <dbReference type="NCBI Taxonomy" id="5062"/>
    <lineage>
        <taxon>Eukaryota</taxon>
        <taxon>Fungi</taxon>
        <taxon>Dikarya</taxon>
        <taxon>Ascomycota</taxon>
        <taxon>Pezizomycotina</taxon>
        <taxon>Eurotiomycetes</taxon>
        <taxon>Eurotiomycetidae</taxon>
        <taxon>Eurotiales</taxon>
        <taxon>Aspergillaceae</taxon>
        <taxon>Aspergillus</taxon>
        <taxon>Aspergillus subgen. Circumdati</taxon>
    </lineage>
</organism>
<evidence type="ECO:0000256" key="1">
    <source>
        <dbReference type="SAM" id="MobiDB-lite"/>
    </source>
</evidence>
<evidence type="ECO:0000313" key="2">
    <source>
        <dbReference type="EMBL" id="GMG33269.1"/>
    </source>
</evidence>